<dbReference type="PIRSF" id="PIRSF000521">
    <property type="entry name" value="Transaminase_4ab_Lys_Orn"/>
    <property type="match status" value="1"/>
</dbReference>
<evidence type="ECO:0000256" key="8">
    <source>
        <dbReference type="ARBA" id="ARBA00022946"/>
    </source>
</evidence>
<comment type="similarity">
    <text evidence="2 9">Belongs to the class-III pyridoxal-phosphate-dependent aminotransferase family.</text>
</comment>
<evidence type="ECO:0000256" key="1">
    <source>
        <dbReference type="ARBA" id="ARBA00001933"/>
    </source>
</evidence>
<dbReference type="PANTHER" id="PTHR45688:SF3">
    <property type="entry name" value="ALANINE--GLYOXYLATE AMINOTRANSFERASE 2, MITOCHONDRIAL"/>
    <property type="match status" value="1"/>
</dbReference>
<dbReference type="GO" id="GO:0030170">
    <property type="term" value="F:pyridoxal phosphate binding"/>
    <property type="evidence" value="ECO:0007669"/>
    <property type="project" value="InterPro"/>
</dbReference>
<dbReference type="EC" id="2.6.1.44" evidence="4"/>
<sequence length="425" mass="45642">MDTQKLYEKYLITSMVAGFEPVIAEKAFGCVMTGADGKEYIDCFSGIAVCNAGHGHPKVIAAAKKQMEQLVHCCSYVYYSPRTAELAKQLSEISPGDLTKSFFSCSGAEAIEGAMRIAKQHTKRKELVALSMSFHGRTAGTLSITGNRGRKKGAGPYLSGIAFAPAPYCYRCPFRLTYPACGCACAHYLDDVLKYQTAGDVAAFVAEPVLGEGGIIVPPREYYTIAVDIIKKDGGVFICDEVQTGFGRTGTMFAIEQYDVEPDIMCMAKGIADGFPLSAFIVKDAIAQAFTPGDHLSTFGGNPVSCAAALANIEVMLSEKLPDAAFQRGEQLMKGLHALKEKYPLIGDVRGKGLMMGIELISNTEKTPAADKAKKARVLCREHGVLVGLGGVFANVLRLQPPLIISEEQATRVLETLNAVFSEIS</sequence>
<keyword evidence="5 10" id="KW-0032">Aminotransferase</keyword>
<proteinExistence type="inferred from homology"/>
<comment type="cofactor">
    <cofactor evidence="1">
        <name>pyridoxal 5'-phosphate</name>
        <dbReference type="ChEBI" id="CHEBI:597326"/>
    </cofactor>
</comment>
<dbReference type="EMBL" id="MFYX01000104">
    <property type="protein sequence ID" value="OGK02638.1"/>
    <property type="molecule type" value="Genomic_DNA"/>
</dbReference>
<dbReference type="InterPro" id="IPR005814">
    <property type="entry name" value="Aminotrans_3"/>
</dbReference>
<dbReference type="CDD" id="cd00610">
    <property type="entry name" value="OAT_like"/>
    <property type="match status" value="1"/>
</dbReference>
<accession>A0A1F7F7T3</accession>
<gene>
    <name evidence="10" type="ORF">A2519_11295</name>
</gene>
<dbReference type="Proteomes" id="UP000179243">
    <property type="component" value="Unassembled WGS sequence"/>
</dbReference>
<name>A0A1F7F7T3_UNCRA</name>
<evidence type="ECO:0000256" key="5">
    <source>
        <dbReference type="ARBA" id="ARBA00022576"/>
    </source>
</evidence>
<dbReference type="PANTHER" id="PTHR45688">
    <property type="match status" value="1"/>
</dbReference>
<dbReference type="AlphaFoldDB" id="A0A1F7F7T3"/>
<dbReference type="InterPro" id="IPR015421">
    <property type="entry name" value="PyrdxlP-dep_Trfase_major"/>
</dbReference>
<evidence type="ECO:0000256" key="3">
    <source>
        <dbReference type="ARBA" id="ARBA00011881"/>
    </source>
</evidence>
<dbReference type="FunFam" id="3.40.640.10:FF:000004">
    <property type="entry name" value="Acetylornithine aminotransferase"/>
    <property type="match status" value="1"/>
</dbReference>
<evidence type="ECO:0000313" key="10">
    <source>
        <dbReference type="EMBL" id="OGK02638.1"/>
    </source>
</evidence>
<comment type="subunit">
    <text evidence="3">Homotetramer.</text>
</comment>
<dbReference type="GO" id="GO:0008453">
    <property type="term" value="F:alanine-glyoxylate transaminase activity"/>
    <property type="evidence" value="ECO:0007669"/>
    <property type="project" value="UniProtKB-EC"/>
</dbReference>
<evidence type="ECO:0000256" key="4">
    <source>
        <dbReference type="ARBA" id="ARBA00013049"/>
    </source>
</evidence>
<dbReference type="Pfam" id="PF00202">
    <property type="entry name" value="Aminotran_3"/>
    <property type="match status" value="1"/>
</dbReference>
<dbReference type="PROSITE" id="PS00600">
    <property type="entry name" value="AA_TRANSFER_CLASS_3"/>
    <property type="match status" value="1"/>
</dbReference>
<evidence type="ECO:0000256" key="6">
    <source>
        <dbReference type="ARBA" id="ARBA00022679"/>
    </source>
</evidence>
<organism evidence="10 11">
    <name type="scientific">Candidatus Raymondbacteria bacterium RIFOXYD12_FULL_49_13</name>
    <dbReference type="NCBI Taxonomy" id="1817890"/>
    <lineage>
        <taxon>Bacteria</taxon>
        <taxon>Raymondiibacteriota</taxon>
    </lineage>
</organism>
<dbReference type="Gene3D" id="3.90.1150.10">
    <property type="entry name" value="Aspartate Aminotransferase, domain 1"/>
    <property type="match status" value="1"/>
</dbReference>
<keyword evidence="6 10" id="KW-0808">Transferase</keyword>
<reference evidence="10 11" key="1">
    <citation type="journal article" date="2016" name="Nat. Commun.">
        <title>Thousands of microbial genomes shed light on interconnected biogeochemical processes in an aquifer system.</title>
        <authorList>
            <person name="Anantharaman K."/>
            <person name="Brown C.T."/>
            <person name="Hug L.A."/>
            <person name="Sharon I."/>
            <person name="Castelle C.J."/>
            <person name="Probst A.J."/>
            <person name="Thomas B.C."/>
            <person name="Singh A."/>
            <person name="Wilkins M.J."/>
            <person name="Karaoz U."/>
            <person name="Brodie E.L."/>
            <person name="Williams K.H."/>
            <person name="Hubbard S.S."/>
            <person name="Banfield J.F."/>
        </authorList>
    </citation>
    <scope>NUCLEOTIDE SEQUENCE [LARGE SCALE GENOMIC DNA]</scope>
</reference>
<comment type="caution">
    <text evidence="10">The sequence shown here is derived from an EMBL/GenBank/DDBJ whole genome shotgun (WGS) entry which is preliminary data.</text>
</comment>
<evidence type="ECO:0000256" key="9">
    <source>
        <dbReference type="RuleBase" id="RU003560"/>
    </source>
</evidence>
<evidence type="ECO:0000256" key="2">
    <source>
        <dbReference type="ARBA" id="ARBA00008954"/>
    </source>
</evidence>
<dbReference type="InterPro" id="IPR015422">
    <property type="entry name" value="PyrdxlP-dep_Trfase_small"/>
</dbReference>
<dbReference type="SUPFAM" id="SSF53383">
    <property type="entry name" value="PLP-dependent transferases"/>
    <property type="match status" value="1"/>
</dbReference>
<dbReference type="InterPro" id="IPR049704">
    <property type="entry name" value="Aminotrans_3_PPA_site"/>
</dbReference>
<dbReference type="Gene3D" id="3.40.640.10">
    <property type="entry name" value="Type I PLP-dependent aspartate aminotransferase-like (Major domain)"/>
    <property type="match status" value="1"/>
</dbReference>
<protein>
    <recommendedName>
        <fullName evidence="4">alanine--glyoxylate transaminase</fullName>
        <ecNumber evidence="4">2.6.1.44</ecNumber>
    </recommendedName>
</protein>
<keyword evidence="7 9" id="KW-0663">Pyridoxal phosphate</keyword>
<dbReference type="InterPro" id="IPR015424">
    <property type="entry name" value="PyrdxlP-dep_Trfase"/>
</dbReference>
<evidence type="ECO:0000313" key="11">
    <source>
        <dbReference type="Proteomes" id="UP000179243"/>
    </source>
</evidence>
<keyword evidence="8" id="KW-0809">Transit peptide</keyword>
<evidence type="ECO:0000256" key="7">
    <source>
        <dbReference type="ARBA" id="ARBA00022898"/>
    </source>
</evidence>